<keyword evidence="4" id="KW-0411">Iron-sulfur</keyword>
<proteinExistence type="predicted"/>
<dbReference type="Proteomes" id="UP000886689">
    <property type="component" value="Unassembled WGS sequence"/>
</dbReference>
<dbReference type="GO" id="GO:0046872">
    <property type="term" value="F:metal ion binding"/>
    <property type="evidence" value="ECO:0007669"/>
    <property type="project" value="UniProtKB-KW"/>
</dbReference>
<sequence length="130" mass="13954">MPANPPPALHPHAPPPGTPLCGLAEIPEGGGHVVAIGPEDSPFRLILLRSGDRVIAWHNCCPHFGQPLALKDEWLILKPHTSLSCNVHYARFRWADGVCEFGDCEGERLTAVPVAIHGEQVVMGSTDSTP</sequence>
<dbReference type="InterPro" id="IPR017941">
    <property type="entry name" value="Rieske_2Fe-2S"/>
</dbReference>
<dbReference type="Gene3D" id="2.102.10.10">
    <property type="entry name" value="Rieske [2Fe-2S] iron-sulphur domain"/>
    <property type="match status" value="1"/>
</dbReference>
<name>A0A9D7PPE5_9PROT</name>
<gene>
    <name evidence="6" type="ORF">IPL58_03170</name>
</gene>
<reference evidence="6" key="1">
    <citation type="submission" date="2020-10" db="EMBL/GenBank/DDBJ databases">
        <title>Connecting structure to function with the recovery of over 1000 high-quality activated sludge metagenome-assembled genomes encoding full-length rRNA genes using long-read sequencing.</title>
        <authorList>
            <person name="Singleton C.M."/>
            <person name="Petriglieri F."/>
            <person name="Kristensen J.M."/>
            <person name="Kirkegaard R.H."/>
            <person name="Michaelsen T.Y."/>
            <person name="Andersen M.H."/>
            <person name="Karst S.M."/>
            <person name="Dueholm M.S."/>
            <person name="Nielsen P.H."/>
            <person name="Albertsen M."/>
        </authorList>
    </citation>
    <scope>NUCLEOTIDE SEQUENCE</scope>
    <source>
        <strain evidence="6">Hirt_18-Q3-R61-65_BATAC.395</strain>
    </source>
</reference>
<evidence type="ECO:0000259" key="5">
    <source>
        <dbReference type="PROSITE" id="PS51296"/>
    </source>
</evidence>
<evidence type="ECO:0000256" key="3">
    <source>
        <dbReference type="ARBA" id="ARBA00023004"/>
    </source>
</evidence>
<evidence type="ECO:0000313" key="7">
    <source>
        <dbReference type="Proteomes" id="UP000886689"/>
    </source>
</evidence>
<dbReference type="AlphaFoldDB" id="A0A9D7PPE5"/>
<dbReference type="InterPro" id="IPR036922">
    <property type="entry name" value="Rieske_2Fe-2S_sf"/>
</dbReference>
<dbReference type="Pfam" id="PF00355">
    <property type="entry name" value="Rieske"/>
    <property type="match status" value="1"/>
</dbReference>
<feature type="domain" description="Rieske" evidence="5">
    <location>
        <begin position="18"/>
        <end position="123"/>
    </location>
</feature>
<dbReference type="EMBL" id="JADJUC010000002">
    <property type="protein sequence ID" value="MBK8523196.1"/>
    <property type="molecule type" value="Genomic_DNA"/>
</dbReference>
<dbReference type="PROSITE" id="PS51296">
    <property type="entry name" value="RIESKE"/>
    <property type="match status" value="1"/>
</dbReference>
<protein>
    <submittedName>
        <fullName evidence="6">Rieske 2Fe-2S domain-containing protein</fullName>
    </submittedName>
</protein>
<accession>A0A9D7PPE5</accession>
<evidence type="ECO:0000256" key="1">
    <source>
        <dbReference type="ARBA" id="ARBA00022714"/>
    </source>
</evidence>
<evidence type="ECO:0000256" key="4">
    <source>
        <dbReference type="ARBA" id="ARBA00023014"/>
    </source>
</evidence>
<organism evidence="6 7">
    <name type="scientific">Candidatus Proximibacter danicus</name>
    <dbReference type="NCBI Taxonomy" id="2954365"/>
    <lineage>
        <taxon>Bacteria</taxon>
        <taxon>Pseudomonadati</taxon>
        <taxon>Pseudomonadota</taxon>
        <taxon>Betaproteobacteria</taxon>
        <taxon>Candidatus Proximibacter</taxon>
    </lineage>
</organism>
<keyword evidence="2" id="KW-0479">Metal-binding</keyword>
<evidence type="ECO:0000256" key="2">
    <source>
        <dbReference type="ARBA" id="ARBA00022723"/>
    </source>
</evidence>
<keyword evidence="1" id="KW-0001">2Fe-2S</keyword>
<dbReference type="GO" id="GO:0051537">
    <property type="term" value="F:2 iron, 2 sulfur cluster binding"/>
    <property type="evidence" value="ECO:0007669"/>
    <property type="project" value="UniProtKB-KW"/>
</dbReference>
<evidence type="ECO:0000313" key="6">
    <source>
        <dbReference type="EMBL" id="MBK8523196.1"/>
    </source>
</evidence>
<dbReference type="SUPFAM" id="SSF50022">
    <property type="entry name" value="ISP domain"/>
    <property type="match status" value="1"/>
</dbReference>
<keyword evidence="3" id="KW-0408">Iron</keyword>
<comment type="caution">
    <text evidence="6">The sequence shown here is derived from an EMBL/GenBank/DDBJ whole genome shotgun (WGS) entry which is preliminary data.</text>
</comment>